<evidence type="ECO:0000313" key="11">
    <source>
        <dbReference type="Ensembl" id="ENSCCNP00000001037.1"/>
    </source>
</evidence>
<dbReference type="Proteomes" id="UP001732720">
    <property type="component" value="Chromosome 3"/>
</dbReference>
<dbReference type="CDD" id="cd23551">
    <property type="entry name" value="TFP_LU_ECD_Ly6L"/>
    <property type="match status" value="1"/>
</dbReference>
<dbReference type="InterPro" id="IPR045860">
    <property type="entry name" value="Snake_toxin-like_sf"/>
</dbReference>
<keyword evidence="2" id="KW-1003">Cell membrane</keyword>
<keyword evidence="8" id="KW-0449">Lipoprotein</keyword>
<evidence type="ECO:0000256" key="1">
    <source>
        <dbReference type="ARBA" id="ARBA00004609"/>
    </source>
</evidence>
<protein>
    <submittedName>
        <fullName evidence="13">Lymphocyte antigen 6L</fullName>
    </submittedName>
</protein>
<evidence type="ECO:0000259" key="10">
    <source>
        <dbReference type="SMART" id="SM00134"/>
    </source>
</evidence>
<dbReference type="SUPFAM" id="SSF57302">
    <property type="entry name" value="Snake toxin-like"/>
    <property type="match status" value="1"/>
</dbReference>
<keyword evidence="12" id="KW-1185">Reference proteome</keyword>
<dbReference type="SMART" id="SM00134">
    <property type="entry name" value="LU"/>
    <property type="match status" value="1"/>
</dbReference>
<dbReference type="Gene3D" id="2.10.60.10">
    <property type="entry name" value="CD59"/>
    <property type="match status" value="1"/>
</dbReference>
<comment type="subcellular location">
    <subcellularLocation>
        <location evidence="1">Cell membrane</location>
        <topology evidence="1">Lipid-anchor</topology>
        <topology evidence="1">GPI-anchor</topology>
    </subcellularLocation>
</comment>
<accession>A0A8C0VVZ0</accession>
<dbReference type="PANTHER" id="PTHR32217">
    <property type="entry name" value="LYMPHOCYTE ANTIGEN 6H"/>
    <property type="match status" value="1"/>
</dbReference>
<dbReference type="CTD" id="101928108"/>
<proteinExistence type="predicted"/>
<keyword evidence="4 9" id="KW-0732">Signal</keyword>
<evidence type="ECO:0000256" key="9">
    <source>
        <dbReference type="SAM" id="SignalP"/>
    </source>
</evidence>
<name>A0A8C0VVZ0_CASCN</name>
<evidence type="ECO:0000256" key="2">
    <source>
        <dbReference type="ARBA" id="ARBA00022475"/>
    </source>
</evidence>
<dbReference type="Pfam" id="PF00021">
    <property type="entry name" value="UPAR_LY6"/>
    <property type="match status" value="1"/>
</dbReference>
<reference evidence="13" key="2">
    <citation type="submission" date="2025-04" db="UniProtKB">
        <authorList>
            <consortium name="RefSeq"/>
        </authorList>
    </citation>
    <scope>IDENTIFICATION</scope>
    <source>
        <tissue evidence="13">Leukocyte</tissue>
    </source>
</reference>
<sequence length="135" mass="14823">MAGIILALWASLVSAELAKMPVGNLSCFYCFKVKRATQCLPIACHASERVCISHEVVLYAKPKVKVLISKKCATRCPNSNSLFEWSPVFRMKGKIIRQCCSRNLCNMAPTSQEGLWALPGGLLLPVGLGLLRILM</sequence>
<evidence type="ECO:0000256" key="3">
    <source>
        <dbReference type="ARBA" id="ARBA00022622"/>
    </source>
</evidence>
<dbReference type="InterPro" id="IPR051445">
    <property type="entry name" value="LY6H/LY6L_nAChR_modulators"/>
</dbReference>
<keyword evidence="7" id="KW-0325">Glycoprotein</keyword>
<dbReference type="InterPro" id="IPR016054">
    <property type="entry name" value="LY6_UPA_recep-like"/>
</dbReference>
<evidence type="ECO:0000256" key="5">
    <source>
        <dbReference type="ARBA" id="ARBA00023136"/>
    </source>
</evidence>
<dbReference type="GO" id="GO:0005886">
    <property type="term" value="C:plasma membrane"/>
    <property type="evidence" value="ECO:0007669"/>
    <property type="project" value="UniProtKB-SubCell"/>
</dbReference>
<evidence type="ECO:0000256" key="4">
    <source>
        <dbReference type="ARBA" id="ARBA00022729"/>
    </source>
</evidence>
<dbReference type="PANTHER" id="PTHR32217:SF2">
    <property type="entry name" value="LYMPHOCYTE ANTIGEN 6L"/>
    <property type="match status" value="1"/>
</dbReference>
<dbReference type="GO" id="GO:0098552">
    <property type="term" value="C:side of membrane"/>
    <property type="evidence" value="ECO:0007669"/>
    <property type="project" value="UniProtKB-KW"/>
</dbReference>
<reference evidence="11" key="1">
    <citation type="submission" date="2023-09" db="UniProtKB">
        <authorList>
            <consortium name="Ensembl"/>
        </authorList>
    </citation>
    <scope>IDENTIFICATION</scope>
</reference>
<keyword evidence="6" id="KW-1015">Disulfide bond</keyword>
<evidence type="ECO:0000313" key="12">
    <source>
        <dbReference type="Proteomes" id="UP001732720"/>
    </source>
</evidence>
<dbReference type="Ensembl" id="ENSCCNT00000001348.1">
    <property type="protein sequence ID" value="ENSCCNP00000001037.1"/>
    <property type="gene ID" value="ENSCCNG00000001151.1"/>
</dbReference>
<feature type="chain" id="PRO_5044674190" evidence="9">
    <location>
        <begin position="16"/>
        <end position="135"/>
    </location>
</feature>
<organism evidence="11">
    <name type="scientific">Castor canadensis</name>
    <name type="common">American beaver</name>
    <dbReference type="NCBI Taxonomy" id="51338"/>
    <lineage>
        <taxon>Eukaryota</taxon>
        <taxon>Metazoa</taxon>
        <taxon>Chordata</taxon>
        <taxon>Craniata</taxon>
        <taxon>Vertebrata</taxon>
        <taxon>Euteleostomi</taxon>
        <taxon>Mammalia</taxon>
        <taxon>Eutheria</taxon>
        <taxon>Euarchontoglires</taxon>
        <taxon>Glires</taxon>
        <taxon>Rodentia</taxon>
        <taxon>Castorimorpha</taxon>
        <taxon>Castoridae</taxon>
        <taxon>Castor</taxon>
    </lineage>
</organism>
<evidence type="ECO:0000256" key="8">
    <source>
        <dbReference type="ARBA" id="ARBA00023288"/>
    </source>
</evidence>
<evidence type="ECO:0000313" key="13">
    <source>
        <dbReference type="RefSeq" id="XP_020026007.1"/>
    </source>
</evidence>
<dbReference type="GeneID" id="109690842"/>
<feature type="signal peptide" evidence="9">
    <location>
        <begin position="1"/>
        <end position="15"/>
    </location>
</feature>
<dbReference type="OrthoDB" id="9799742at2759"/>
<evidence type="ECO:0000256" key="7">
    <source>
        <dbReference type="ARBA" id="ARBA00023180"/>
    </source>
</evidence>
<dbReference type="RefSeq" id="XP_020026007.1">
    <property type="nucleotide sequence ID" value="XM_020170418.1"/>
</dbReference>
<dbReference type="KEGG" id="ccan:109690842"/>
<gene>
    <name evidence="11 13" type="primary">Ly6l</name>
</gene>
<feature type="domain" description="UPAR/Ly6" evidence="10">
    <location>
        <begin position="25"/>
        <end position="119"/>
    </location>
</feature>
<dbReference type="AlphaFoldDB" id="A0A8C0VVZ0"/>
<keyword evidence="3" id="KW-0336">GPI-anchor</keyword>
<evidence type="ECO:0000256" key="6">
    <source>
        <dbReference type="ARBA" id="ARBA00023157"/>
    </source>
</evidence>
<keyword evidence="5" id="KW-0472">Membrane</keyword>